<dbReference type="InterPro" id="IPR050833">
    <property type="entry name" value="Poly_Biosynth_Transport"/>
</dbReference>
<feature type="transmembrane region" description="Helical" evidence="6">
    <location>
        <begin position="381"/>
        <end position="403"/>
    </location>
</feature>
<evidence type="ECO:0000256" key="1">
    <source>
        <dbReference type="ARBA" id="ARBA00004651"/>
    </source>
</evidence>
<feature type="transmembrane region" description="Helical" evidence="6">
    <location>
        <begin position="210"/>
        <end position="237"/>
    </location>
</feature>
<keyword evidence="8" id="KW-1185">Reference proteome</keyword>
<keyword evidence="5 6" id="KW-0472">Membrane</keyword>
<dbReference type="PANTHER" id="PTHR30250:SF11">
    <property type="entry name" value="O-ANTIGEN TRANSPORTER-RELATED"/>
    <property type="match status" value="1"/>
</dbReference>
<feature type="transmembrane region" description="Helical" evidence="6">
    <location>
        <begin position="356"/>
        <end position="375"/>
    </location>
</feature>
<feature type="transmembrane region" description="Helical" evidence="6">
    <location>
        <begin position="257"/>
        <end position="274"/>
    </location>
</feature>
<organism evidence="7 8">
    <name type="scientific">Litorimonas taeanensis</name>
    <dbReference type="NCBI Taxonomy" id="568099"/>
    <lineage>
        <taxon>Bacteria</taxon>
        <taxon>Pseudomonadati</taxon>
        <taxon>Pseudomonadota</taxon>
        <taxon>Alphaproteobacteria</taxon>
        <taxon>Maricaulales</taxon>
        <taxon>Robiginitomaculaceae</taxon>
    </lineage>
</organism>
<dbReference type="Proteomes" id="UP000282211">
    <property type="component" value="Unassembled WGS sequence"/>
</dbReference>
<evidence type="ECO:0000313" key="8">
    <source>
        <dbReference type="Proteomes" id="UP000282211"/>
    </source>
</evidence>
<name>A0A420WLK1_9PROT</name>
<protein>
    <submittedName>
        <fullName evidence="7">O-antigen/teichoic acid export membrane protein</fullName>
    </submittedName>
</protein>
<feature type="transmembrane region" description="Helical" evidence="6">
    <location>
        <begin position="415"/>
        <end position="433"/>
    </location>
</feature>
<feature type="transmembrane region" description="Helical" evidence="6">
    <location>
        <begin position="142"/>
        <end position="163"/>
    </location>
</feature>
<feature type="transmembrane region" description="Helical" evidence="6">
    <location>
        <begin position="445"/>
        <end position="466"/>
    </location>
</feature>
<feature type="transmembrane region" description="Helical" evidence="6">
    <location>
        <begin position="109"/>
        <end position="130"/>
    </location>
</feature>
<feature type="transmembrane region" description="Helical" evidence="6">
    <location>
        <begin position="39"/>
        <end position="60"/>
    </location>
</feature>
<evidence type="ECO:0000256" key="5">
    <source>
        <dbReference type="ARBA" id="ARBA00023136"/>
    </source>
</evidence>
<evidence type="ECO:0000256" key="3">
    <source>
        <dbReference type="ARBA" id="ARBA00022692"/>
    </source>
</evidence>
<sequence length="503" mass="54847">MIGRSMLAYIPVNLANIVVSFGTVVILTRLLSAAEFGRYAVAIITMQFAHMAIFTWIEAAMARFQARAEKEGDVAHHLKTLYSLGAGMCLFASLFFAVFYYFIPLTGPMKTVIGFALASTCIQVFFNIGMEAHRASHRIKRYSLSFSFQTLLSFSLGIILILTTPLREIAPFIGIMIGVSFVLIFDLLFMLPKMKGGKFSRVKTKDYAAYALPISLSLLLSYALNSADVYLIAGYMGEASAGEYNAGYNLANRSLEIIFVWLAMAVTPLAVSAFEQDGAENSKSIMRDYGATLLLIALPAATGIALVAKDAGFIMGESVRDNAVTVMPLIAFAGVLNGFINYYVQRAFMLSGATKSFAWVMLPPFIMNIGLNLWLIPLYGLMGAVYATVAAYSLGAVLSMIIARRHYPLPLPIKALGQISVACGLMSISVLTMPWPEAWPDAVRLILKAGWGAFVYGFACWVMNIANCRNLAQLLRTKFSPTRNNDSAGDIKGANDIEGAVYE</sequence>
<dbReference type="Pfam" id="PF13440">
    <property type="entry name" value="Polysacc_synt_3"/>
    <property type="match status" value="1"/>
</dbReference>
<comment type="caution">
    <text evidence="7">The sequence shown here is derived from an EMBL/GenBank/DDBJ whole genome shotgun (WGS) entry which is preliminary data.</text>
</comment>
<feature type="transmembrane region" description="Helical" evidence="6">
    <location>
        <begin position="286"/>
        <end position="306"/>
    </location>
</feature>
<feature type="transmembrane region" description="Helical" evidence="6">
    <location>
        <begin position="81"/>
        <end position="103"/>
    </location>
</feature>
<accession>A0A420WLK1</accession>
<keyword evidence="3 6" id="KW-0812">Transmembrane</keyword>
<dbReference type="AlphaFoldDB" id="A0A420WLK1"/>
<comment type="subcellular location">
    <subcellularLocation>
        <location evidence="1">Cell membrane</location>
        <topology evidence="1">Multi-pass membrane protein</topology>
    </subcellularLocation>
</comment>
<dbReference type="PANTHER" id="PTHR30250">
    <property type="entry name" value="PST FAMILY PREDICTED COLANIC ACID TRANSPORTER"/>
    <property type="match status" value="1"/>
</dbReference>
<proteinExistence type="predicted"/>
<feature type="transmembrane region" description="Helical" evidence="6">
    <location>
        <begin position="169"/>
        <end position="189"/>
    </location>
</feature>
<evidence type="ECO:0000313" key="7">
    <source>
        <dbReference type="EMBL" id="RKQ71903.1"/>
    </source>
</evidence>
<keyword evidence="2" id="KW-1003">Cell membrane</keyword>
<evidence type="ECO:0000256" key="6">
    <source>
        <dbReference type="SAM" id="Phobius"/>
    </source>
</evidence>
<gene>
    <name evidence="7" type="ORF">DES40_1235</name>
</gene>
<evidence type="ECO:0000256" key="2">
    <source>
        <dbReference type="ARBA" id="ARBA00022475"/>
    </source>
</evidence>
<feature type="transmembrane region" description="Helical" evidence="6">
    <location>
        <begin position="326"/>
        <end position="344"/>
    </location>
</feature>
<feature type="transmembrane region" description="Helical" evidence="6">
    <location>
        <begin position="7"/>
        <end position="27"/>
    </location>
</feature>
<evidence type="ECO:0000256" key="4">
    <source>
        <dbReference type="ARBA" id="ARBA00022989"/>
    </source>
</evidence>
<dbReference type="GO" id="GO:0005886">
    <property type="term" value="C:plasma membrane"/>
    <property type="evidence" value="ECO:0007669"/>
    <property type="project" value="UniProtKB-SubCell"/>
</dbReference>
<dbReference type="InParanoid" id="A0A420WLK1"/>
<dbReference type="RefSeq" id="WP_170144904.1">
    <property type="nucleotide sequence ID" value="NZ_RBII01000001.1"/>
</dbReference>
<dbReference type="EMBL" id="RBII01000001">
    <property type="protein sequence ID" value="RKQ71903.1"/>
    <property type="molecule type" value="Genomic_DNA"/>
</dbReference>
<reference evidence="7 8" key="1">
    <citation type="submission" date="2018-10" db="EMBL/GenBank/DDBJ databases">
        <title>Genomic Encyclopedia of Type Strains, Phase IV (KMG-IV): sequencing the most valuable type-strain genomes for metagenomic binning, comparative biology and taxonomic classification.</title>
        <authorList>
            <person name="Goeker M."/>
        </authorList>
    </citation>
    <scope>NUCLEOTIDE SEQUENCE [LARGE SCALE GENOMIC DNA]</scope>
    <source>
        <strain evidence="7 8">DSM 22008</strain>
    </source>
</reference>
<keyword evidence="4 6" id="KW-1133">Transmembrane helix</keyword>